<dbReference type="SMART" id="SM00880">
    <property type="entry name" value="CHAD"/>
    <property type="match status" value="1"/>
</dbReference>
<dbReference type="InterPro" id="IPR007899">
    <property type="entry name" value="CHAD_dom"/>
</dbReference>
<dbReference type="InterPro" id="IPR038186">
    <property type="entry name" value="CHAD_dom_sf"/>
</dbReference>
<evidence type="ECO:0000259" key="1">
    <source>
        <dbReference type="PROSITE" id="PS51708"/>
    </source>
</evidence>
<dbReference type="CDD" id="cd07374">
    <property type="entry name" value="CYTH-like_Pase"/>
    <property type="match status" value="1"/>
</dbReference>
<dbReference type="Proteomes" id="UP000237983">
    <property type="component" value="Unassembled WGS sequence"/>
</dbReference>
<dbReference type="Gene3D" id="1.40.20.10">
    <property type="entry name" value="CHAD domain"/>
    <property type="match status" value="1"/>
</dbReference>
<proteinExistence type="predicted"/>
<comment type="caution">
    <text evidence="2">The sequence shown here is derived from an EMBL/GenBank/DDBJ whole genome shotgun (WGS) entry which is preliminary data.</text>
</comment>
<name>A0A2T0VJU9_9MICO</name>
<dbReference type="EMBL" id="PVTL01000001">
    <property type="protein sequence ID" value="PRY70488.1"/>
    <property type="molecule type" value="Genomic_DNA"/>
</dbReference>
<dbReference type="PANTHER" id="PTHR39339">
    <property type="entry name" value="SLR1444 PROTEIN"/>
    <property type="match status" value="1"/>
</dbReference>
<dbReference type="Pfam" id="PF01928">
    <property type="entry name" value="CYTH"/>
    <property type="match status" value="1"/>
</dbReference>
<dbReference type="Gene3D" id="2.40.320.10">
    <property type="entry name" value="Hypothetical Protein Pfu-838710-001"/>
    <property type="match status" value="1"/>
</dbReference>
<dbReference type="SMART" id="SM01118">
    <property type="entry name" value="CYTH"/>
    <property type="match status" value="1"/>
</dbReference>
<dbReference type="PROSITE" id="PS51708">
    <property type="entry name" value="CHAD"/>
    <property type="match status" value="1"/>
</dbReference>
<dbReference type="OrthoDB" id="9777271at2"/>
<evidence type="ECO:0000313" key="2">
    <source>
        <dbReference type="EMBL" id="PRY70488.1"/>
    </source>
</evidence>
<evidence type="ECO:0000313" key="3">
    <source>
        <dbReference type="Proteomes" id="UP000237983"/>
    </source>
</evidence>
<reference evidence="2 3" key="1">
    <citation type="submission" date="2018-03" db="EMBL/GenBank/DDBJ databases">
        <title>Genomic Encyclopedia of Type Strains, Phase III (KMG-III): the genomes of soil and plant-associated and newly described type strains.</title>
        <authorList>
            <person name="Whitman W."/>
        </authorList>
    </citation>
    <scope>NUCLEOTIDE SEQUENCE [LARGE SCALE GENOMIC DNA]</scope>
    <source>
        <strain evidence="2 3">CGMCC 1.12484</strain>
    </source>
</reference>
<feature type="domain" description="CHAD" evidence="1">
    <location>
        <begin position="234"/>
        <end position="523"/>
    </location>
</feature>
<sequence length="527" mass="56897">MTVTKVTETERKYEVDDTAQLPDLSTVPAIAKTEAQEPFTLRAVYFDTAGGALAAAGFTLRRREGGSDEGWHLKTPAPRGRTEHRVALEPPGDHTPPAQFVPPRELIDLVLARSRGNELVEVAHITTERSVTTVFTADADGEDADNAAGAASTGAASTASTASAEIADDRVAATDVQNGILRLWREWEVELLNAERGDVLDALEPHLLAAGASASRHPSKLARALEREDHATQAAALPDDSATALGAAIRVLWHLRDELLDADPGVRSDEPDAVHQMRIVIRRLRSVLAAFQGVLDPAVLDDLRYRLGQLGDTLGVVRDAEVRHQRASALIAPATVDAVHVRRRLVEDAWAEYESLLTSLLGYLSSAEYFALLDAIDALVLRPPVAGQSLAKARPAMRLVVRRESRRARRRLKNAHHDDLEALHGARKAARRLRYVAEALSGGDTPVLGKKTVALAKSAESVQDLLGEHRDATLFVERLRQTALQAEEAGESAADYDSLAEAERQHASQAVDALEAAVSELGRAAKA</sequence>
<dbReference type="SUPFAM" id="SSF55154">
    <property type="entry name" value="CYTH-like phosphatases"/>
    <property type="match status" value="1"/>
</dbReference>
<dbReference type="AlphaFoldDB" id="A0A2T0VJU9"/>
<accession>A0A2T0VJU9</accession>
<protein>
    <submittedName>
        <fullName evidence="2">CHAD domain-containing protein</fullName>
    </submittedName>
</protein>
<dbReference type="InterPro" id="IPR033469">
    <property type="entry name" value="CYTH-like_dom_sf"/>
</dbReference>
<keyword evidence="3" id="KW-1185">Reference proteome</keyword>
<organism evidence="2 3">
    <name type="scientific">Glaciihabitans tibetensis</name>
    <dbReference type="NCBI Taxonomy" id="1266600"/>
    <lineage>
        <taxon>Bacteria</taxon>
        <taxon>Bacillati</taxon>
        <taxon>Actinomycetota</taxon>
        <taxon>Actinomycetes</taxon>
        <taxon>Micrococcales</taxon>
        <taxon>Microbacteriaceae</taxon>
        <taxon>Glaciihabitans</taxon>
    </lineage>
</organism>
<dbReference type="PANTHER" id="PTHR39339:SF1">
    <property type="entry name" value="CHAD DOMAIN-CONTAINING PROTEIN"/>
    <property type="match status" value="1"/>
</dbReference>
<dbReference type="Pfam" id="PF05235">
    <property type="entry name" value="CHAD"/>
    <property type="match status" value="1"/>
</dbReference>
<gene>
    <name evidence="2" type="ORF">B0I08_101624</name>
</gene>
<dbReference type="InterPro" id="IPR023577">
    <property type="entry name" value="CYTH_domain"/>
</dbReference>
<dbReference type="RefSeq" id="WP_106209659.1">
    <property type="nucleotide sequence ID" value="NZ_PVTL01000001.1"/>
</dbReference>